<dbReference type="GO" id="GO:0016887">
    <property type="term" value="F:ATP hydrolysis activity"/>
    <property type="evidence" value="ECO:0007669"/>
    <property type="project" value="TreeGrafter"/>
</dbReference>
<evidence type="ECO:0000259" key="3">
    <source>
        <dbReference type="Pfam" id="PF13614"/>
    </source>
</evidence>
<dbReference type="InterPro" id="IPR050625">
    <property type="entry name" value="ParA/MinD_ATPase"/>
</dbReference>
<keyword evidence="1" id="KW-0547">Nucleotide-binding</keyword>
<accession>A0AAW4WGU2</accession>
<sequence length="350" mass="40392">MSKPLIVIADMDTAYLAELENKFLVELGDRAELEIISDPEYFEQFFSNPVTAEIVAVNENLYTNALQRQDIQNLFILSEHQEQGRTEELSVSRVYKYYGIKELYNELTYKSQERLEGKESGKRETTIIALYSAIGGTGKTSLSVGLAECLAKKHKRILYVNTEAIQAFFFYLSDKSGMPNEGYRAIKEDAGHIYQNIRSFIRKEGFSYIPPFLSTLDARNLSYDIYLNLIRGARESKEYDFIIVDIEAGYEANRVQLLQEADKVLLITMQDAISTCKMEYIMQNLDFRDHEKYLVIMNRYRGDEMNCYMQSELQAQFPVKEKIYEAETPLGTAEQLAALEGIKKLSYMFI</sequence>
<dbReference type="GO" id="GO:0009898">
    <property type="term" value="C:cytoplasmic side of plasma membrane"/>
    <property type="evidence" value="ECO:0007669"/>
    <property type="project" value="TreeGrafter"/>
</dbReference>
<dbReference type="Gene3D" id="3.40.50.300">
    <property type="entry name" value="P-loop containing nucleotide triphosphate hydrolases"/>
    <property type="match status" value="1"/>
</dbReference>
<dbReference type="RefSeq" id="WP_022242276.1">
    <property type="nucleotide sequence ID" value="NZ_JAJEQW010000017.1"/>
</dbReference>
<organism evidence="4 5">
    <name type="scientific">Roseburia amylophila</name>
    <dbReference type="NCBI Taxonomy" id="2981794"/>
    <lineage>
        <taxon>Bacteria</taxon>
        <taxon>Bacillati</taxon>
        <taxon>Bacillota</taxon>
        <taxon>Clostridia</taxon>
        <taxon>Lachnospirales</taxon>
        <taxon>Lachnospiraceae</taxon>
        <taxon>Roseburia</taxon>
    </lineage>
</organism>
<comment type="caution">
    <text evidence="4">The sequence shown here is derived from an EMBL/GenBank/DDBJ whole genome shotgun (WGS) entry which is preliminary data.</text>
</comment>
<dbReference type="Gene3D" id="3.40.50.10850">
    <property type="entry name" value="Ntrc-like two-domain protein"/>
    <property type="match status" value="1"/>
</dbReference>
<evidence type="ECO:0000313" key="4">
    <source>
        <dbReference type="EMBL" id="MCC2243193.1"/>
    </source>
</evidence>
<dbReference type="EMBL" id="JAJEQW010000017">
    <property type="protein sequence ID" value="MCC2243193.1"/>
    <property type="molecule type" value="Genomic_DNA"/>
</dbReference>
<evidence type="ECO:0000256" key="2">
    <source>
        <dbReference type="ARBA" id="ARBA00022840"/>
    </source>
</evidence>
<dbReference type="GO" id="GO:0005524">
    <property type="term" value="F:ATP binding"/>
    <property type="evidence" value="ECO:0007669"/>
    <property type="project" value="UniProtKB-KW"/>
</dbReference>
<evidence type="ECO:0000256" key="1">
    <source>
        <dbReference type="ARBA" id="ARBA00022741"/>
    </source>
</evidence>
<gene>
    <name evidence="4" type="ORF">LKD47_13000</name>
</gene>
<dbReference type="PANTHER" id="PTHR43384:SF6">
    <property type="entry name" value="SEPTUM SITE-DETERMINING PROTEIN MIND HOMOLOG, CHLOROPLASTIC"/>
    <property type="match status" value="1"/>
</dbReference>
<evidence type="ECO:0000313" key="5">
    <source>
        <dbReference type="Proteomes" id="UP001198893"/>
    </source>
</evidence>
<dbReference type="AlphaFoldDB" id="A0AAW4WGU2"/>
<name>A0AAW4WGU2_9FIRM</name>
<dbReference type="SUPFAM" id="SSF52540">
    <property type="entry name" value="P-loop containing nucleoside triphosphate hydrolases"/>
    <property type="match status" value="1"/>
</dbReference>
<dbReference type="GO" id="GO:0051782">
    <property type="term" value="P:negative regulation of cell division"/>
    <property type="evidence" value="ECO:0007669"/>
    <property type="project" value="TreeGrafter"/>
</dbReference>
<feature type="domain" description="AAA" evidence="3">
    <location>
        <begin position="126"/>
        <end position="276"/>
    </location>
</feature>
<proteinExistence type="predicted"/>
<dbReference type="PANTHER" id="PTHR43384">
    <property type="entry name" value="SEPTUM SITE-DETERMINING PROTEIN MIND HOMOLOG, CHLOROPLASTIC-RELATED"/>
    <property type="match status" value="1"/>
</dbReference>
<protein>
    <submittedName>
        <fullName evidence="4">AAA family ATPase</fullName>
    </submittedName>
</protein>
<dbReference type="Proteomes" id="UP001198893">
    <property type="component" value="Unassembled WGS sequence"/>
</dbReference>
<reference evidence="4" key="1">
    <citation type="submission" date="2021-10" db="EMBL/GenBank/DDBJ databases">
        <title>Anaerobic single-cell dispensing facilitates the cultivation of human gut bacteria.</title>
        <authorList>
            <person name="Afrizal A."/>
        </authorList>
    </citation>
    <scope>NUCLEOTIDE SEQUENCE</scope>
    <source>
        <strain evidence="4">CLA-AA-H204</strain>
    </source>
</reference>
<keyword evidence="2" id="KW-0067">ATP-binding</keyword>
<dbReference type="InterPro" id="IPR025669">
    <property type="entry name" value="AAA_dom"/>
</dbReference>
<dbReference type="InterPro" id="IPR027417">
    <property type="entry name" value="P-loop_NTPase"/>
</dbReference>
<dbReference type="Pfam" id="PF13614">
    <property type="entry name" value="AAA_31"/>
    <property type="match status" value="1"/>
</dbReference>
<dbReference type="GO" id="GO:0005829">
    <property type="term" value="C:cytosol"/>
    <property type="evidence" value="ECO:0007669"/>
    <property type="project" value="TreeGrafter"/>
</dbReference>